<comment type="caution">
    <text evidence="3">The sequence shown here is derived from an EMBL/GenBank/DDBJ whole genome shotgun (WGS) entry which is preliminary data.</text>
</comment>
<gene>
    <name evidence="3" type="ORF">RDB_LOCUS37236</name>
</gene>
<name>A0A8H3AVR6_9AGAM</name>
<dbReference type="OrthoDB" id="20839at2759"/>
<dbReference type="EMBL" id="CAJMXA010000746">
    <property type="protein sequence ID" value="CAE6441544.1"/>
    <property type="molecule type" value="Genomic_DNA"/>
</dbReference>
<dbReference type="Proteomes" id="UP000663853">
    <property type="component" value="Unassembled WGS sequence"/>
</dbReference>
<accession>A0A8H3AVR6</accession>
<sequence length="210" mass="24507">MACSKPDFWDTVVDIFPKPGTENEAGGLPMIDQIRSYFQNLDSVLLVYHLKRTKRFRRSDHIYAVFKLPEGADAFATEWWQWGEHHSLKVFYTMQRNPKLVDVLLRELKSELEFIPHIVGSDGAMEPARFRGPAFANPDTPESESSALPTFPGEEGDFKDACIDQVFRIMELEEMLEVLSMERDESAEEILELMKEARYHKEMLRRYRNQ</sequence>
<evidence type="ECO:0000256" key="1">
    <source>
        <dbReference type="SAM" id="Coils"/>
    </source>
</evidence>
<evidence type="ECO:0000256" key="2">
    <source>
        <dbReference type="SAM" id="MobiDB-lite"/>
    </source>
</evidence>
<dbReference type="AlphaFoldDB" id="A0A8H3AVR6"/>
<feature type="region of interest" description="Disordered" evidence="2">
    <location>
        <begin position="133"/>
        <end position="157"/>
    </location>
</feature>
<feature type="coiled-coil region" evidence="1">
    <location>
        <begin position="169"/>
        <end position="196"/>
    </location>
</feature>
<reference evidence="3" key="1">
    <citation type="submission" date="2021-01" db="EMBL/GenBank/DDBJ databases">
        <authorList>
            <person name="Kaushik A."/>
        </authorList>
    </citation>
    <scope>NUCLEOTIDE SEQUENCE</scope>
    <source>
        <strain evidence="3">AG6-10EEA</strain>
    </source>
</reference>
<keyword evidence="1" id="KW-0175">Coiled coil</keyword>
<protein>
    <submittedName>
        <fullName evidence="3">Uncharacterized protein</fullName>
    </submittedName>
</protein>
<organism evidence="3 4">
    <name type="scientific">Rhizoctonia solani</name>
    <dbReference type="NCBI Taxonomy" id="456999"/>
    <lineage>
        <taxon>Eukaryota</taxon>
        <taxon>Fungi</taxon>
        <taxon>Dikarya</taxon>
        <taxon>Basidiomycota</taxon>
        <taxon>Agaricomycotina</taxon>
        <taxon>Agaricomycetes</taxon>
        <taxon>Cantharellales</taxon>
        <taxon>Ceratobasidiaceae</taxon>
        <taxon>Rhizoctonia</taxon>
    </lineage>
</organism>
<evidence type="ECO:0000313" key="4">
    <source>
        <dbReference type="Proteomes" id="UP000663853"/>
    </source>
</evidence>
<evidence type="ECO:0000313" key="3">
    <source>
        <dbReference type="EMBL" id="CAE6441544.1"/>
    </source>
</evidence>
<proteinExistence type="predicted"/>